<dbReference type="Pfam" id="PF18962">
    <property type="entry name" value="Por_Secre_tail"/>
    <property type="match status" value="1"/>
</dbReference>
<dbReference type="PROSITE" id="PS00080">
    <property type="entry name" value="MULTICOPPER_OXIDASE2"/>
    <property type="match status" value="1"/>
</dbReference>
<keyword evidence="3" id="KW-0732">Signal</keyword>
<dbReference type="EMBL" id="PPSL01000006">
    <property type="protein sequence ID" value="PQJ09371.1"/>
    <property type="molecule type" value="Genomic_DNA"/>
</dbReference>
<evidence type="ECO:0000259" key="6">
    <source>
        <dbReference type="Pfam" id="PF18962"/>
    </source>
</evidence>
<feature type="signal peptide" evidence="3">
    <location>
        <begin position="1"/>
        <end position="20"/>
    </location>
</feature>
<feature type="domain" description="Plastocyanin-like" evidence="5">
    <location>
        <begin position="39"/>
        <end position="153"/>
    </location>
</feature>
<dbReference type="InterPro" id="IPR045087">
    <property type="entry name" value="Cu-oxidase_fam"/>
</dbReference>
<dbReference type="InterPro" id="IPR011707">
    <property type="entry name" value="Cu-oxidase-like_N"/>
</dbReference>
<dbReference type="SUPFAM" id="SSF49503">
    <property type="entry name" value="Cupredoxins"/>
    <property type="match status" value="3"/>
</dbReference>
<feature type="domain" description="Secretion system C-terminal sorting" evidence="6">
    <location>
        <begin position="502"/>
        <end position="573"/>
    </location>
</feature>
<keyword evidence="8" id="KW-1185">Reference proteome</keyword>
<dbReference type="InterPro" id="IPR011706">
    <property type="entry name" value="Cu-oxidase_C"/>
</dbReference>
<feature type="chain" id="PRO_5015782833" evidence="3">
    <location>
        <begin position="21"/>
        <end position="574"/>
    </location>
</feature>
<comment type="caution">
    <text evidence="7">The sequence shown here is derived from an EMBL/GenBank/DDBJ whole genome shotgun (WGS) entry which is preliminary data.</text>
</comment>
<dbReference type="InterPro" id="IPR008972">
    <property type="entry name" value="Cupredoxin"/>
</dbReference>
<reference evidence="7 8" key="1">
    <citation type="submission" date="2018-01" db="EMBL/GenBank/DDBJ databases">
        <title>A novel member of the phylum Bacteroidetes isolated from glacier ice.</title>
        <authorList>
            <person name="Liu Q."/>
            <person name="Xin Y.-H."/>
        </authorList>
    </citation>
    <scope>NUCLEOTIDE SEQUENCE [LARGE SCALE GENOMIC DNA]</scope>
    <source>
        <strain evidence="7 8">RB1R16</strain>
    </source>
</reference>
<sequence>MTNAIKISALSLLLYSTINAQNLLNIPPALTGTTFNLNVQSGSQSFYSSTTTPTYGINGSWMSPTIIVNKGDSVTLNVTNNLSIKTTMHWHGLHVAPQNDGGPHQPINPGATWSPSFRILNNASTFWYHPHGAGQTDPQVSKGLAGFFIVHDAAELALNIPHTYGIDDVPIVVQSKAFDILQQIAIATNMDTAIFVNGTLNPYFNAPAQVVRFRLLNGSSLRSYNFGLSNGQNIYQIGTDGGLLDTPKTMTRLILSPGERAEVLIDFSGMTGQTIYLKSYASELPTGIYGADTVGSGIDTVHDYEDNFLNGADFTLLQLNITSPTSSPVTSIVPSLVALAPLNPVNATKNRTIVLDTIRLLPSDIPNRADGPFGLNSRSFDMDSINQIAYLNTTEIWTLKNNTLIAHPFHIHDVQFNVIEEHGIALPASQRGWKDVVLVMPMDSVKFLTKFETFTNPTVPYMYHCHLLHHEDDGMMGSFIVIDSSALGVSDLENLDHAAFQIYPNPATNNLIIESKNSSQILSLSVTDMIGRQVYKTSISGLTCLIDISKWSRGVYAVSIVNKDGITTRKLVVE</sequence>
<dbReference type="GO" id="GO:0016491">
    <property type="term" value="F:oxidoreductase activity"/>
    <property type="evidence" value="ECO:0007669"/>
    <property type="project" value="UniProtKB-KW"/>
</dbReference>
<dbReference type="CDD" id="cd13890">
    <property type="entry name" value="CuRO_3_CueO_FtsP"/>
    <property type="match status" value="1"/>
</dbReference>
<accession>A0A2S7SRW2</accession>
<dbReference type="PANTHER" id="PTHR48267">
    <property type="entry name" value="CUPREDOXIN SUPERFAMILY PROTEIN"/>
    <property type="match status" value="1"/>
</dbReference>
<evidence type="ECO:0000256" key="1">
    <source>
        <dbReference type="ARBA" id="ARBA00022723"/>
    </source>
</evidence>
<dbReference type="RefSeq" id="WP_105040821.1">
    <property type="nucleotide sequence ID" value="NZ_PPSL01000006.1"/>
</dbReference>
<dbReference type="CDD" id="cd04232">
    <property type="entry name" value="CuRO_1_CueO_FtsP"/>
    <property type="match status" value="1"/>
</dbReference>
<dbReference type="GO" id="GO:0005507">
    <property type="term" value="F:copper ion binding"/>
    <property type="evidence" value="ECO:0007669"/>
    <property type="project" value="InterPro"/>
</dbReference>
<gene>
    <name evidence="7" type="ORF">CJD36_019175</name>
</gene>
<evidence type="ECO:0000313" key="7">
    <source>
        <dbReference type="EMBL" id="PQJ09371.1"/>
    </source>
</evidence>
<feature type="domain" description="Plastocyanin-like" evidence="4">
    <location>
        <begin position="373"/>
        <end position="483"/>
    </location>
</feature>
<dbReference type="OrthoDB" id="9757546at2"/>
<keyword evidence="2" id="KW-0560">Oxidoreductase</keyword>
<dbReference type="PANTHER" id="PTHR48267:SF1">
    <property type="entry name" value="BILIRUBIN OXIDASE"/>
    <property type="match status" value="1"/>
</dbReference>
<proteinExistence type="predicted"/>
<evidence type="ECO:0000259" key="5">
    <source>
        <dbReference type="Pfam" id="PF07732"/>
    </source>
</evidence>
<dbReference type="AlphaFoldDB" id="A0A2S7SRW2"/>
<dbReference type="Pfam" id="PF07732">
    <property type="entry name" value="Cu-oxidase_3"/>
    <property type="match status" value="1"/>
</dbReference>
<evidence type="ECO:0000256" key="3">
    <source>
        <dbReference type="SAM" id="SignalP"/>
    </source>
</evidence>
<evidence type="ECO:0000313" key="8">
    <source>
        <dbReference type="Proteomes" id="UP000239872"/>
    </source>
</evidence>
<name>A0A2S7SRW2_9BACT</name>
<organism evidence="7 8">
    <name type="scientific">Flavipsychrobacter stenotrophus</name>
    <dbReference type="NCBI Taxonomy" id="2077091"/>
    <lineage>
        <taxon>Bacteria</taxon>
        <taxon>Pseudomonadati</taxon>
        <taxon>Bacteroidota</taxon>
        <taxon>Chitinophagia</taxon>
        <taxon>Chitinophagales</taxon>
        <taxon>Chitinophagaceae</taxon>
        <taxon>Flavipsychrobacter</taxon>
    </lineage>
</organism>
<dbReference type="NCBIfam" id="TIGR04183">
    <property type="entry name" value="Por_Secre_tail"/>
    <property type="match status" value="1"/>
</dbReference>
<keyword evidence="1" id="KW-0479">Metal-binding</keyword>
<evidence type="ECO:0000256" key="2">
    <source>
        <dbReference type="ARBA" id="ARBA00023002"/>
    </source>
</evidence>
<dbReference type="InterPro" id="IPR026444">
    <property type="entry name" value="Secre_tail"/>
</dbReference>
<dbReference type="Gene3D" id="2.60.40.420">
    <property type="entry name" value="Cupredoxins - blue copper proteins"/>
    <property type="match status" value="3"/>
</dbReference>
<dbReference type="Pfam" id="PF07731">
    <property type="entry name" value="Cu-oxidase_2"/>
    <property type="match status" value="1"/>
</dbReference>
<dbReference type="Proteomes" id="UP000239872">
    <property type="component" value="Unassembled WGS sequence"/>
</dbReference>
<protein>
    <submittedName>
        <fullName evidence="7">Bilirubin oxidase</fullName>
    </submittedName>
</protein>
<evidence type="ECO:0000259" key="4">
    <source>
        <dbReference type="Pfam" id="PF07731"/>
    </source>
</evidence>
<dbReference type="InterPro" id="IPR002355">
    <property type="entry name" value="Cu_oxidase_Cu_BS"/>
</dbReference>